<reference evidence="3" key="1">
    <citation type="submission" date="2025-08" db="UniProtKB">
        <authorList>
            <consortium name="RefSeq"/>
        </authorList>
    </citation>
    <scope>IDENTIFICATION</scope>
    <source>
        <tissue evidence="3">Leaves</tissue>
    </source>
</reference>
<sequence>MAEDGQCQSASGVVYGLADPGGNLSFFADEVVWSLFSSGKFSLSLAFKEIGQGRSSSFALSHIWHCRIPTKVSFFMLRLLLEQLPIPDVFGKMGFHMPSKCFCCYNGANEKLEHLFSEEQIAMEVWTYFTGLSGLQTIMSTLRARVVAWWMVGPRAEKRRILFRILSCYICWHIWKARNQAVFERSRMCAVTIRQAIMSDVVAELKIQFNHVSPAV</sequence>
<dbReference type="Proteomes" id="UP001652660">
    <property type="component" value="Chromosome 9c"/>
</dbReference>
<protein>
    <recommendedName>
        <fullName evidence="1">Reverse transcriptase zinc-binding domain-containing protein</fullName>
    </recommendedName>
</protein>
<evidence type="ECO:0000313" key="2">
    <source>
        <dbReference type="Proteomes" id="UP001652660"/>
    </source>
</evidence>
<organism evidence="2 3">
    <name type="scientific">Coffea arabica</name>
    <name type="common">Arabian coffee</name>
    <dbReference type="NCBI Taxonomy" id="13443"/>
    <lineage>
        <taxon>Eukaryota</taxon>
        <taxon>Viridiplantae</taxon>
        <taxon>Streptophyta</taxon>
        <taxon>Embryophyta</taxon>
        <taxon>Tracheophyta</taxon>
        <taxon>Spermatophyta</taxon>
        <taxon>Magnoliopsida</taxon>
        <taxon>eudicotyledons</taxon>
        <taxon>Gunneridae</taxon>
        <taxon>Pentapetalae</taxon>
        <taxon>asterids</taxon>
        <taxon>lamiids</taxon>
        <taxon>Gentianales</taxon>
        <taxon>Rubiaceae</taxon>
        <taxon>Ixoroideae</taxon>
        <taxon>Gardenieae complex</taxon>
        <taxon>Bertiereae - Coffeeae clade</taxon>
        <taxon>Coffeeae</taxon>
        <taxon>Coffea</taxon>
    </lineage>
</organism>
<gene>
    <name evidence="3" type="primary">LOC140014175</name>
</gene>
<proteinExistence type="predicted"/>
<dbReference type="GeneID" id="140014175"/>
<dbReference type="Pfam" id="PF13966">
    <property type="entry name" value="zf-RVT"/>
    <property type="match status" value="1"/>
</dbReference>
<evidence type="ECO:0000313" key="3">
    <source>
        <dbReference type="RefSeq" id="XP_071920691.1"/>
    </source>
</evidence>
<accession>A0ABM4VMD2</accession>
<keyword evidence="2" id="KW-1185">Reference proteome</keyword>
<dbReference type="RefSeq" id="XP_071920691.1">
    <property type="nucleotide sequence ID" value="XM_072064590.1"/>
</dbReference>
<dbReference type="InterPro" id="IPR026960">
    <property type="entry name" value="RVT-Znf"/>
</dbReference>
<feature type="domain" description="Reverse transcriptase zinc-binding" evidence="1">
    <location>
        <begin position="41"/>
        <end position="126"/>
    </location>
</feature>
<evidence type="ECO:0000259" key="1">
    <source>
        <dbReference type="Pfam" id="PF13966"/>
    </source>
</evidence>
<name>A0ABM4VMD2_COFAR</name>